<dbReference type="EMBL" id="LAZR01039618">
    <property type="protein sequence ID" value="KKL16553.1"/>
    <property type="molecule type" value="Genomic_DNA"/>
</dbReference>
<dbReference type="GO" id="GO:0003700">
    <property type="term" value="F:DNA-binding transcription factor activity"/>
    <property type="evidence" value="ECO:0007669"/>
    <property type="project" value="InterPro"/>
</dbReference>
<keyword evidence="3" id="KW-0804">Transcription</keyword>
<reference evidence="5" key="1">
    <citation type="journal article" date="2015" name="Nature">
        <title>Complex archaea that bridge the gap between prokaryotes and eukaryotes.</title>
        <authorList>
            <person name="Spang A."/>
            <person name="Saw J.H."/>
            <person name="Jorgensen S.L."/>
            <person name="Zaremba-Niedzwiedzka K."/>
            <person name="Martijn J."/>
            <person name="Lind A.E."/>
            <person name="van Eijk R."/>
            <person name="Schleper C."/>
            <person name="Guy L."/>
            <person name="Ettema T.J."/>
        </authorList>
    </citation>
    <scope>NUCLEOTIDE SEQUENCE</scope>
</reference>
<proteinExistence type="predicted"/>
<evidence type="ECO:0000259" key="4">
    <source>
        <dbReference type="PROSITE" id="PS50949"/>
    </source>
</evidence>
<dbReference type="AlphaFoldDB" id="A0A0F9DXH7"/>
<organism evidence="5">
    <name type="scientific">marine sediment metagenome</name>
    <dbReference type="NCBI Taxonomy" id="412755"/>
    <lineage>
        <taxon>unclassified sequences</taxon>
        <taxon>metagenomes</taxon>
        <taxon>ecological metagenomes</taxon>
    </lineage>
</organism>
<dbReference type="Pfam" id="PF00392">
    <property type="entry name" value="GntR"/>
    <property type="match status" value="1"/>
</dbReference>
<sequence length="106" mass="12148">IYSNRIVEKTDFMESTIDKNSKVPIYKQVKNYLIDIIKHELRGKSQKLPPEMEISRQFNISRATVRIAIPDLVKDGLLDRVLIQAESQGKKHIGGVITLAMLYSHL</sequence>
<dbReference type="InterPro" id="IPR036388">
    <property type="entry name" value="WH-like_DNA-bd_sf"/>
</dbReference>
<evidence type="ECO:0000313" key="5">
    <source>
        <dbReference type="EMBL" id="KKL16553.1"/>
    </source>
</evidence>
<gene>
    <name evidence="5" type="ORF">LCGC14_2494430</name>
</gene>
<feature type="domain" description="HTH gntR-type" evidence="4">
    <location>
        <begin position="23"/>
        <end position="91"/>
    </location>
</feature>
<evidence type="ECO:0000256" key="1">
    <source>
        <dbReference type="ARBA" id="ARBA00023015"/>
    </source>
</evidence>
<dbReference type="GO" id="GO:0003677">
    <property type="term" value="F:DNA binding"/>
    <property type="evidence" value="ECO:0007669"/>
    <property type="project" value="UniProtKB-KW"/>
</dbReference>
<keyword evidence="1" id="KW-0805">Transcription regulation</keyword>
<dbReference type="PROSITE" id="PS50949">
    <property type="entry name" value="HTH_GNTR"/>
    <property type="match status" value="1"/>
</dbReference>
<feature type="non-terminal residue" evidence="5">
    <location>
        <position position="1"/>
    </location>
</feature>
<evidence type="ECO:0000256" key="2">
    <source>
        <dbReference type="ARBA" id="ARBA00023125"/>
    </source>
</evidence>
<dbReference type="SUPFAM" id="SSF46785">
    <property type="entry name" value="Winged helix' DNA-binding domain"/>
    <property type="match status" value="1"/>
</dbReference>
<dbReference type="Gene3D" id="1.10.10.10">
    <property type="entry name" value="Winged helix-like DNA-binding domain superfamily/Winged helix DNA-binding domain"/>
    <property type="match status" value="1"/>
</dbReference>
<dbReference type="InterPro" id="IPR000524">
    <property type="entry name" value="Tscrpt_reg_HTH_GntR"/>
</dbReference>
<comment type="caution">
    <text evidence="5">The sequence shown here is derived from an EMBL/GenBank/DDBJ whole genome shotgun (WGS) entry which is preliminary data.</text>
</comment>
<evidence type="ECO:0000256" key="3">
    <source>
        <dbReference type="ARBA" id="ARBA00023163"/>
    </source>
</evidence>
<dbReference type="InterPro" id="IPR036390">
    <property type="entry name" value="WH_DNA-bd_sf"/>
</dbReference>
<protein>
    <recommendedName>
        <fullName evidence="4">HTH gntR-type domain-containing protein</fullName>
    </recommendedName>
</protein>
<keyword evidence="2" id="KW-0238">DNA-binding</keyword>
<dbReference type="PRINTS" id="PR00035">
    <property type="entry name" value="HTHGNTR"/>
</dbReference>
<accession>A0A0F9DXH7</accession>
<name>A0A0F9DXH7_9ZZZZ</name>